<accession>A0A2K8KJN7</accession>
<dbReference type="GO" id="GO:0043856">
    <property type="term" value="F:anti-sigma factor antagonist activity"/>
    <property type="evidence" value="ECO:0007669"/>
    <property type="project" value="InterPro"/>
</dbReference>
<protein>
    <recommendedName>
        <fullName evidence="2">Anti-sigma factor antagonist</fullName>
    </recommendedName>
</protein>
<dbReference type="AlphaFoldDB" id="A0A2K8KJN7"/>
<dbReference type="InterPro" id="IPR002645">
    <property type="entry name" value="STAS_dom"/>
</dbReference>
<feature type="domain" description="STAS" evidence="3">
    <location>
        <begin position="2"/>
        <end position="93"/>
    </location>
</feature>
<dbReference type="InterPro" id="IPR003658">
    <property type="entry name" value="Anti-sigma_ant"/>
</dbReference>
<evidence type="ECO:0000313" key="5">
    <source>
        <dbReference type="Proteomes" id="UP000228948"/>
    </source>
</evidence>
<dbReference type="SUPFAM" id="SSF52091">
    <property type="entry name" value="SpoIIaa-like"/>
    <property type="match status" value="1"/>
</dbReference>
<dbReference type="NCBIfam" id="TIGR00377">
    <property type="entry name" value="ant_ant_sig"/>
    <property type="match status" value="1"/>
</dbReference>
<proteinExistence type="inferred from homology"/>
<reference evidence="4 5" key="1">
    <citation type="submission" date="2017-11" db="EMBL/GenBank/DDBJ databases">
        <title>Revised Sequence and Annotation of the Rhodobaca barguzinensis strain alga05 Genome.</title>
        <authorList>
            <person name="Kopejtka K."/>
            <person name="Tomasch J.M."/>
            <person name="Bunk B."/>
            <person name="Koblizek M."/>
        </authorList>
    </citation>
    <scope>NUCLEOTIDE SEQUENCE [LARGE SCALE GENOMIC DNA]</scope>
    <source>
        <strain evidence="5">alga05</strain>
    </source>
</reference>
<dbReference type="Gene3D" id="3.30.750.24">
    <property type="entry name" value="STAS domain"/>
    <property type="match status" value="1"/>
</dbReference>
<dbReference type="PROSITE" id="PS50801">
    <property type="entry name" value="STAS"/>
    <property type="match status" value="1"/>
</dbReference>
<evidence type="ECO:0000259" key="3">
    <source>
        <dbReference type="PROSITE" id="PS50801"/>
    </source>
</evidence>
<dbReference type="PANTHER" id="PTHR33495:SF2">
    <property type="entry name" value="ANTI-SIGMA FACTOR ANTAGONIST TM_1081-RELATED"/>
    <property type="match status" value="1"/>
</dbReference>
<dbReference type="RefSeq" id="WP_071482309.1">
    <property type="nucleotide sequence ID" value="NZ_CP024899.1"/>
</dbReference>
<dbReference type="STRING" id="441209.GCA_001870665_03051"/>
<dbReference type="PANTHER" id="PTHR33495">
    <property type="entry name" value="ANTI-SIGMA FACTOR ANTAGONIST TM_1081-RELATED-RELATED"/>
    <property type="match status" value="1"/>
</dbReference>
<evidence type="ECO:0000313" key="4">
    <source>
        <dbReference type="EMBL" id="ATX67188.1"/>
    </source>
</evidence>
<dbReference type="KEGG" id="rbg:BG454_16330"/>
<organism evidence="4 5">
    <name type="scientific">Roseinatronobacter bogoriensis subsp. barguzinensis</name>
    <dbReference type="NCBI Taxonomy" id="441209"/>
    <lineage>
        <taxon>Bacteria</taxon>
        <taxon>Pseudomonadati</taxon>
        <taxon>Pseudomonadota</taxon>
        <taxon>Alphaproteobacteria</taxon>
        <taxon>Rhodobacterales</taxon>
        <taxon>Paracoccaceae</taxon>
        <taxon>Roseinatronobacter</taxon>
    </lineage>
</organism>
<evidence type="ECO:0000256" key="2">
    <source>
        <dbReference type="RuleBase" id="RU003749"/>
    </source>
</evidence>
<sequence length="118" mass="12981">MQIRHFQTEDAVIIKILESRLDAAVAIIFKDMMRDTVVEDGTRVILDLSQVQFLDSSGLGAIVGVMKLLGPTRPLEIAALSPAVRKLFRLTRMDTVFRIHDNAPAIDGIDSDTFSIAG</sequence>
<dbReference type="OrthoDB" id="9796076at2"/>
<evidence type="ECO:0000256" key="1">
    <source>
        <dbReference type="ARBA" id="ARBA00009013"/>
    </source>
</evidence>
<gene>
    <name evidence="4" type="ORF">BG454_16330</name>
</gene>
<dbReference type="Proteomes" id="UP000228948">
    <property type="component" value="Chromosome"/>
</dbReference>
<keyword evidence="5" id="KW-1185">Reference proteome</keyword>
<dbReference type="Pfam" id="PF01740">
    <property type="entry name" value="STAS"/>
    <property type="match status" value="1"/>
</dbReference>
<name>A0A2K8KJN7_9RHOB</name>
<dbReference type="CDD" id="cd07043">
    <property type="entry name" value="STAS_anti-anti-sigma_factors"/>
    <property type="match status" value="1"/>
</dbReference>
<dbReference type="InterPro" id="IPR036513">
    <property type="entry name" value="STAS_dom_sf"/>
</dbReference>
<dbReference type="EMBL" id="CP024899">
    <property type="protein sequence ID" value="ATX67188.1"/>
    <property type="molecule type" value="Genomic_DNA"/>
</dbReference>
<comment type="similarity">
    <text evidence="1 2">Belongs to the anti-sigma-factor antagonist family.</text>
</comment>